<reference evidence="1" key="1">
    <citation type="journal article" date="2023" name="Insect Mol. Biol.">
        <title>Genome sequencing provides insights into the evolution of gene families encoding plant cell wall-degrading enzymes in longhorned beetles.</title>
        <authorList>
            <person name="Shin N.R."/>
            <person name="Okamura Y."/>
            <person name="Kirsch R."/>
            <person name="Pauchet Y."/>
        </authorList>
    </citation>
    <scope>NUCLEOTIDE SEQUENCE</scope>
    <source>
        <strain evidence="1">AMC_N1</strain>
    </source>
</reference>
<keyword evidence="2" id="KW-1185">Reference proteome</keyword>
<dbReference type="EMBL" id="JAPWTK010000246">
    <property type="protein sequence ID" value="KAJ8944606.1"/>
    <property type="molecule type" value="Genomic_DNA"/>
</dbReference>
<evidence type="ECO:0000313" key="2">
    <source>
        <dbReference type="Proteomes" id="UP001162162"/>
    </source>
</evidence>
<proteinExistence type="predicted"/>
<organism evidence="1 2">
    <name type="scientific">Aromia moschata</name>
    <dbReference type="NCBI Taxonomy" id="1265417"/>
    <lineage>
        <taxon>Eukaryota</taxon>
        <taxon>Metazoa</taxon>
        <taxon>Ecdysozoa</taxon>
        <taxon>Arthropoda</taxon>
        <taxon>Hexapoda</taxon>
        <taxon>Insecta</taxon>
        <taxon>Pterygota</taxon>
        <taxon>Neoptera</taxon>
        <taxon>Endopterygota</taxon>
        <taxon>Coleoptera</taxon>
        <taxon>Polyphaga</taxon>
        <taxon>Cucujiformia</taxon>
        <taxon>Chrysomeloidea</taxon>
        <taxon>Cerambycidae</taxon>
        <taxon>Cerambycinae</taxon>
        <taxon>Callichromatini</taxon>
        <taxon>Aromia</taxon>
    </lineage>
</organism>
<gene>
    <name evidence="1" type="ORF">NQ318_011462</name>
</gene>
<evidence type="ECO:0000313" key="1">
    <source>
        <dbReference type="EMBL" id="KAJ8944606.1"/>
    </source>
</evidence>
<accession>A0AAV8XZN4</accession>
<name>A0AAV8XZN4_9CUCU</name>
<comment type="caution">
    <text evidence="1">The sequence shown here is derived from an EMBL/GenBank/DDBJ whole genome shotgun (WGS) entry which is preliminary data.</text>
</comment>
<dbReference type="AlphaFoldDB" id="A0AAV8XZN4"/>
<sequence length="147" mass="17170">MQYSKQWKNLYAEFTVIKKNKINECRSAMFLKAYKSTNDKIFRQNVKSFDASALPPCQSELREHLLRTAYISKIWSNAHIKEPSTVSPLDCGWKVDENAKYDFNWFSDDQLPQSIDDVTFSKQNDKDSDIETLDESVEIFANDSCYE</sequence>
<protein>
    <submittedName>
        <fullName evidence="1">Uncharacterized protein</fullName>
    </submittedName>
</protein>
<dbReference type="Proteomes" id="UP001162162">
    <property type="component" value="Unassembled WGS sequence"/>
</dbReference>